<keyword evidence="4" id="KW-1185">Reference proteome</keyword>
<dbReference type="Pfam" id="PF11255">
    <property type="entry name" value="DUF3054"/>
    <property type="match status" value="1"/>
</dbReference>
<evidence type="ECO:0000313" key="5">
    <source>
        <dbReference type="Proteomes" id="UP001321018"/>
    </source>
</evidence>
<comment type="caution">
    <text evidence="2">The sequence shown here is derived from an EMBL/GenBank/DDBJ whole genome shotgun (WGS) entry which is preliminary data.</text>
</comment>
<evidence type="ECO:0000256" key="1">
    <source>
        <dbReference type="SAM" id="Phobius"/>
    </source>
</evidence>
<dbReference type="Proteomes" id="UP001320972">
    <property type="component" value="Unassembled WGS sequence"/>
</dbReference>
<dbReference type="AlphaFoldDB" id="A0AAP2YY03"/>
<dbReference type="EMBL" id="JAOPKA010000004">
    <property type="protein sequence ID" value="MCU4741496.1"/>
    <property type="molecule type" value="Genomic_DNA"/>
</dbReference>
<accession>A0AAP2YY03</accession>
<proteinExistence type="predicted"/>
<evidence type="ECO:0000313" key="4">
    <source>
        <dbReference type="Proteomes" id="UP001320972"/>
    </source>
</evidence>
<feature type="transmembrane region" description="Helical" evidence="1">
    <location>
        <begin position="55"/>
        <end position="77"/>
    </location>
</feature>
<keyword evidence="1" id="KW-0812">Transmembrane</keyword>
<dbReference type="Proteomes" id="UP001321018">
    <property type="component" value="Unassembled WGS sequence"/>
</dbReference>
<evidence type="ECO:0000313" key="3">
    <source>
        <dbReference type="EMBL" id="MCU4973291.1"/>
    </source>
</evidence>
<organism evidence="2 5">
    <name type="scientific">Natronoglomus mannanivorans</name>
    <dbReference type="NCBI Taxonomy" id="2979990"/>
    <lineage>
        <taxon>Archaea</taxon>
        <taxon>Methanobacteriati</taxon>
        <taxon>Methanobacteriota</taxon>
        <taxon>Stenosarchaea group</taxon>
        <taxon>Halobacteria</taxon>
        <taxon>Halobacteriales</taxon>
        <taxon>Natrialbaceae</taxon>
        <taxon>Natronoglomus</taxon>
    </lineage>
</organism>
<sequence>MGIDGSTESEATGYVASIAGDRRVPVVGLVDVGLLVTLVLIGVREHGTNPFAEPVTALTTAVPFVVAWVPIAALAGVYRTETLTTPTRAARVTAIGWLAAANVGLILRSSGLFDGGSTWPFNLVLTGLGLLVLVGWRVAVASVLEAR</sequence>
<feature type="transmembrane region" description="Helical" evidence="1">
    <location>
        <begin position="89"/>
        <end position="107"/>
    </location>
</feature>
<feature type="transmembrane region" description="Helical" evidence="1">
    <location>
        <begin position="119"/>
        <end position="144"/>
    </location>
</feature>
<gene>
    <name evidence="3" type="ORF">OB955_11110</name>
    <name evidence="2" type="ORF">OB960_08785</name>
</gene>
<keyword evidence="1" id="KW-0472">Membrane</keyword>
<protein>
    <submittedName>
        <fullName evidence="2">DUF3054 domain-containing protein</fullName>
    </submittedName>
</protein>
<dbReference type="RefSeq" id="WP_338003333.1">
    <property type="nucleotide sequence ID" value="NZ_JAOPKA010000004.1"/>
</dbReference>
<dbReference type="EMBL" id="JAOPKB010000005">
    <property type="protein sequence ID" value="MCU4973291.1"/>
    <property type="molecule type" value="Genomic_DNA"/>
</dbReference>
<dbReference type="InterPro" id="IPR021414">
    <property type="entry name" value="DUF3054"/>
</dbReference>
<reference evidence="2 4" key="1">
    <citation type="submission" date="2022-09" db="EMBL/GenBank/DDBJ databases">
        <title>Enrichment on poylsaccharides allowed isolation of novel metabolic and taxonomic groups of Haloarchaea.</title>
        <authorList>
            <person name="Sorokin D.Y."/>
            <person name="Elcheninov A.G."/>
            <person name="Khizhniak T.V."/>
            <person name="Kolganova T.V."/>
            <person name="Kublanov I.V."/>
        </authorList>
    </citation>
    <scope>NUCLEOTIDE SEQUENCE</scope>
    <source>
        <strain evidence="3 4">AArc-m2/3/4</strain>
        <strain evidence="2">AArc-xg1-1</strain>
    </source>
</reference>
<evidence type="ECO:0000313" key="2">
    <source>
        <dbReference type="EMBL" id="MCU4741496.1"/>
    </source>
</evidence>
<keyword evidence="1" id="KW-1133">Transmembrane helix</keyword>
<feature type="transmembrane region" description="Helical" evidence="1">
    <location>
        <begin position="24"/>
        <end position="43"/>
    </location>
</feature>
<name>A0AAP2YY03_9EURY</name>